<dbReference type="STRING" id="313368.SAMN04488012_10963"/>
<proteinExistence type="predicted"/>
<protein>
    <recommendedName>
        <fullName evidence="3">Histidine kinase</fullName>
    </recommendedName>
</protein>
<sequence>MIGKILTVAIVLTGIVVAASVYYLQVYHFYDEIDLPASQIALVPQGGDSAEPIPADGIQAIDANSSPIRFRACFDTTLSVDEARARFERVDAPPLNAPGWFDCFDADAIGAALADGQGDTFLAQKNIAYGADRVVAILPDGRGFVWHQLNNCGEKAYDGTVIGEECPPLEQFQ</sequence>
<evidence type="ECO:0000313" key="1">
    <source>
        <dbReference type="EMBL" id="SHJ43096.1"/>
    </source>
</evidence>
<name>A0A1M6J8P7_9RHOB</name>
<evidence type="ECO:0008006" key="3">
    <source>
        <dbReference type="Google" id="ProtNLM"/>
    </source>
</evidence>
<keyword evidence="2" id="KW-1185">Reference proteome</keyword>
<dbReference type="RefSeq" id="WP_073129180.1">
    <property type="nucleotide sequence ID" value="NZ_FQZA01000009.1"/>
</dbReference>
<organism evidence="1 2">
    <name type="scientific">Palleronia salina</name>
    <dbReference type="NCBI Taxonomy" id="313368"/>
    <lineage>
        <taxon>Bacteria</taxon>
        <taxon>Pseudomonadati</taxon>
        <taxon>Pseudomonadota</taxon>
        <taxon>Alphaproteobacteria</taxon>
        <taxon>Rhodobacterales</taxon>
        <taxon>Roseobacteraceae</taxon>
        <taxon>Palleronia</taxon>
    </lineage>
</organism>
<dbReference type="Pfam" id="PF20044">
    <property type="entry name" value="DUF6446"/>
    <property type="match status" value="1"/>
</dbReference>
<evidence type="ECO:0000313" key="2">
    <source>
        <dbReference type="Proteomes" id="UP000184040"/>
    </source>
</evidence>
<dbReference type="InterPro" id="IPR045616">
    <property type="entry name" value="DUF6446"/>
</dbReference>
<dbReference type="AlphaFoldDB" id="A0A1M6J8P7"/>
<dbReference type="EMBL" id="FQZA01000009">
    <property type="protein sequence ID" value="SHJ43096.1"/>
    <property type="molecule type" value="Genomic_DNA"/>
</dbReference>
<accession>A0A1M6J8P7</accession>
<dbReference type="Proteomes" id="UP000184040">
    <property type="component" value="Unassembled WGS sequence"/>
</dbReference>
<reference evidence="1 2" key="1">
    <citation type="submission" date="2016-11" db="EMBL/GenBank/DDBJ databases">
        <authorList>
            <person name="Jaros S."/>
            <person name="Januszkiewicz K."/>
            <person name="Wedrychowicz H."/>
        </authorList>
    </citation>
    <scope>NUCLEOTIDE SEQUENCE [LARGE SCALE GENOMIC DNA]</scope>
    <source>
        <strain evidence="1 2">DSM 26892</strain>
    </source>
</reference>
<gene>
    <name evidence="1" type="ORF">SAMN04488012_10963</name>
</gene>